<dbReference type="EMBL" id="JWZX01003019">
    <property type="protein sequence ID" value="KOO25095.1"/>
    <property type="molecule type" value="Genomic_DNA"/>
</dbReference>
<keyword evidence="4" id="KW-0413">Isomerase</keyword>
<feature type="domain" description="Thioredoxin" evidence="3">
    <location>
        <begin position="18"/>
        <end position="149"/>
    </location>
</feature>
<sequence length="723" mass="77137">MASLLSIVLSWTALLALAQTPPPLYDFGESPLTKLDDTNFDQTVIKDDRHLWVVEYYADWCGHCKQFAKGFQKAAENLAGIVKFGAVNADESKKTVQAAGVQGYPSVKLYLPGSGSRNPYTGKFYKTPVDYSGPRTAKGVVEFATATLPSLVVPVTDKSLAKFQKNGTLPKAVLFTKKEETPPLLKSLSVQLQGRMLLGEARETAEKTVAEFGVTDFPKVVVLPSAPDAAPDLSLAVSASNVAELVEGERDAWVLLFAGSEVAALSTPGGVGALAESLYGQVKVGRAAADLADRFGLKPSAQPQLVVYPFRKVGVKRKASKPFAANEEGVAAAKKAALESLPETGVMQLNGGNIDRFIAEAMQTASAQSFCLLFSDKSEIPPLLRAISLSFEGKVAFGMAQASEAALAKRFNVQKAPTLLVMFPGDKVDEQGQVPLTGMIFTPQMHGKFNYGNIANFVAQIKEEGPIEELNAATIGPLCVAKGGLCAIAMLDGAPENEAAKTAHLEMLTKLKKRKSGSPLSFSWLDATCQPSFAGAFGLSEVDLPTMIFISPTKLKWARHMGAFDVETLGAFGSLVAAGKKSTETLDAFPTLEEVDCAEVKRGAAAYAEEGEGDEGADDIMAEILAEEARAREEREAASAGETAEADAAGGGAGAKKERKDMSKLEKLEADVEECEDRDLLCMARREKQLKAVDKERKLQEQLAAIKKKKAKAKKKAKKAGKA</sequence>
<dbReference type="PROSITE" id="PS51352">
    <property type="entry name" value="THIOREDOXIN_2"/>
    <property type="match status" value="1"/>
</dbReference>
<dbReference type="InterPro" id="IPR017937">
    <property type="entry name" value="Thioredoxin_CS"/>
</dbReference>
<dbReference type="Pfam" id="PF00085">
    <property type="entry name" value="Thioredoxin"/>
    <property type="match status" value="1"/>
</dbReference>
<evidence type="ECO:0000256" key="2">
    <source>
        <dbReference type="SAM" id="SignalP"/>
    </source>
</evidence>
<dbReference type="OrthoDB" id="10264505at2759"/>
<dbReference type="GO" id="GO:0034976">
    <property type="term" value="P:response to endoplasmic reticulum stress"/>
    <property type="evidence" value="ECO:0007669"/>
    <property type="project" value="TreeGrafter"/>
</dbReference>
<feature type="chain" id="PRO_5005601748" evidence="2">
    <location>
        <begin position="19"/>
        <end position="723"/>
    </location>
</feature>
<organism evidence="4 5">
    <name type="scientific">Chrysochromulina tobinii</name>
    <dbReference type="NCBI Taxonomy" id="1460289"/>
    <lineage>
        <taxon>Eukaryota</taxon>
        <taxon>Haptista</taxon>
        <taxon>Haptophyta</taxon>
        <taxon>Prymnesiophyceae</taxon>
        <taxon>Prymnesiales</taxon>
        <taxon>Chrysochromulinaceae</taxon>
        <taxon>Chrysochromulina</taxon>
    </lineage>
</organism>
<comment type="caution">
    <text evidence="4">The sequence shown here is derived from an EMBL/GenBank/DDBJ whole genome shotgun (WGS) entry which is preliminary data.</text>
</comment>
<evidence type="ECO:0000259" key="3">
    <source>
        <dbReference type="PROSITE" id="PS51352"/>
    </source>
</evidence>
<name>A0A0M0JF83_9EUKA</name>
<dbReference type="PROSITE" id="PS00194">
    <property type="entry name" value="THIOREDOXIN_1"/>
    <property type="match status" value="1"/>
</dbReference>
<keyword evidence="2" id="KW-0732">Signal</keyword>
<dbReference type="Gene3D" id="3.40.30.10">
    <property type="entry name" value="Glutaredoxin"/>
    <property type="match status" value="3"/>
</dbReference>
<feature type="region of interest" description="Disordered" evidence="1">
    <location>
        <begin position="631"/>
        <end position="671"/>
    </location>
</feature>
<feature type="compositionally biased region" description="Basic and acidic residues" evidence="1">
    <location>
        <begin position="655"/>
        <end position="670"/>
    </location>
</feature>
<dbReference type="Proteomes" id="UP000037460">
    <property type="component" value="Unassembled WGS sequence"/>
</dbReference>
<reference evidence="5" key="1">
    <citation type="journal article" date="2015" name="PLoS Genet.">
        <title>Genome Sequence and Transcriptome Analyses of Chrysochromulina tobin: Metabolic Tools for Enhanced Algal Fitness in the Prominent Order Prymnesiales (Haptophyceae).</title>
        <authorList>
            <person name="Hovde B.T."/>
            <person name="Deodato C.R."/>
            <person name="Hunsperger H.M."/>
            <person name="Ryken S.A."/>
            <person name="Yost W."/>
            <person name="Jha R.K."/>
            <person name="Patterson J."/>
            <person name="Monnat R.J. Jr."/>
            <person name="Barlow S.B."/>
            <person name="Starkenburg S.R."/>
            <person name="Cattolico R.A."/>
        </authorList>
    </citation>
    <scope>NUCLEOTIDE SEQUENCE</scope>
    <source>
        <strain evidence="5">CCMP291</strain>
    </source>
</reference>
<dbReference type="GO" id="GO:0016853">
    <property type="term" value="F:isomerase activity"/>
    <property type="evidence" value="ECO:0007669"/>
    <property type="project" value="UniProtKB-KW"/>
</dbReference>
<proteinExistence type="predicted"/>
<dbReference type="SUPFAM" id="SSF52833">
    <property type="entry name" value="Thioredoxin-like"/>
    <property type="match status" value="3"/>
</dbReference>
<dbReference type="GO" id="GO:0015035">
    <property type="term" value="F:protein-disulfide reductase activity"/>
    <property type="evidence" value="ECO:0007669"/>
    <property type="project" value="TreeGrafter"/>
</dbReference>
<feature type="signal peptide" evidence="2">
    <location>
        <begin position="1"/>
        <end position="18"/>
    </location>
</feature>
<dbReference type="PANTHER" id="PTHR45815:SF3">
    <property type="entry name" value="PROTEIN DISULFIDE-ISOMERASE A6"/>
    <property type="match status" value="1"/>
</dbReference>
<protein>
    <submittedName>
        <fullName evidence="4">Disulfide isomerase</fullName>
    </submittedName>
</protein>
<dbReference type="GO" id="GO:0005788">
    <property type="term" value="C:endoplasmic reticulum lumen"/>
    <property type="evidence" value="ECO:0007669"/>
    <property type="project" value="TreeGrafter"/>
</dbReference>
<feature type="compositionally biased region" description="Low complexity" evidence="1">
    <location>
        <begin position="638"/>
        <end position="648"/>
    </location>
</feature>
<evidence type="ECO:0000313" key="5">
    <source>
        <dbReference type="Proteomes" id="UP000037460"/>
    </source>
</evidence>
<gene>
    <name evidence="4" type="ORF">Ctob_002412</name>
</gene>
<dbReference type="PANTHER" id="PTHR45815">
    <property type="entry name" value="PROTEIN DISULFIDE-ISOMERASE A6"/>
    <property type="match status" value="1"/>
</dbReference>
<dbReference type="InterPro" id="IPR013766">
    <property type="entry name" value="Thioredoxin_domain"/>
</dbReference>
<keyword evidence="5" id="KW-1185">Reference proteome</keyword>
<evidence type="ECO:0000256" key="1">
    <source>
        <dbReference type="SAM" id="MobiDB-lite"/>
    </source>
</evidence>
<dbReference type="InterPro" id="IPR036249">
    <property type="entry name" value="Thioredoxin-like_sf"/>
</dbReference>
<evidence type="ECO:0000313" key="4">
    <source>
        <dbReference type="EMBL" id="KOO25095.1"/>
    </source>
</evidence>
<dbReference type="AlphaFoldDB" id="A0A0M0JF83"/>
<accession>A0A0M0JF83</accession>